<dbReference type="EMBL" id="LWQT01000098">
    <property type="protein sequence ID" value="OAN45600.1"/>
    <property type="molecule type" value="Genomic_DNA"/>
</dbReference>
<proteinExistence type="predicted"/>
<feature type="compositionally biased region" description="Polar residues" evidence="1">
    <location>
        <begin position="67"/>
        <end position="79"/>
    </location>
</feature>
<dbReference type="RefSeq" id="WP_068495281.1">
    <property type="nucleotide sequence ID" value="NZ_LWQT01000098.1"/>
</dbReference>
<feature type="region of interest" description="Disordered" evidence="1">
    <location>
        <begin position="60"/>
        <end position="79"/>
    </location>
</feature>
<organism evidence="2 3">
    <name type="scientific">Paramagnetospirillum marisnigri</name>
    <dbReference type="NCBI Taxonomy" id="1285242"/>
    <lineage>
        <taxon>Bacteria</taxon>
        <taxon>Pseudomonadati</taxon>
        <taxon>Pseudomonadota</taxon>
        <taxon>Alphaproteobacteria</taxon>
        <taxon>Rhodospirillales</taxon>
        <taxon>Magnetospirillaceae</taxon>
        <taxon>Paramagnetospirillum</taxon>
    </lineage>
</organism>
<sequence>MTWETGNVTRTEINRLAAQIAAGMEGGIPDDELMRRCVGMALSQDLSDDELAQLVREVDAHTRRHSPNNSPCRGSVQAP</sequence>
<gene>
    <name evidence="2" type="ORF">A6A04_06800</name>
</gene>
<name>A0A178MA07_9PROT</name>
<protein>
    <submittedName>
        <fullName evidence="2">Uncharacterized protein</fullName>
    </submittedName>
</protein>
<reference evidence="2 3" key="1">
    <citation type="submission" date="2016-04" db="EMBL/GenBank/DDBJ databases">
        <title>Draft genome sequence of freshwater magnetotactic bacteria Magnetospirillum marisnigri SP-1 and Magnetospirillum moscoviense BB-1.</title>
        <authorList>
            <person name="Koziaeva V."/>
            <person name="Dziuba M.V."/>
            <person name="Ivanov T.M."/>
            <person name="Kuznetsov B."/>
            <person name="Grouzdev D.S."/>
        </authorList>
    </citation>
    <scope>NUCLEOTIDE SEQUENCE [LARGE SCALE GENOMIC DNA]</scope>
    <source>
        <strain evidence="2 3">SP-1</strain>
    </source>
</reference>
<dbReference type="AlphaFoldDB" id="A0A178MA07"/>
<evidence type="ECO:0000313" key="2">
    <source>
        <dbReference type="EMBL" id="OAN45600.1"/>
    </source>
</evidence>
<evidence type="ECO:0000256" key="1">
    <source>
        <dbReference type="SAM" id="MobiDB-lite"/>
    </source>
</evidence>
<dbReference type="Proteomes" id="UP000078428">
    <property type="component" value="Unassembled WGS sequence"/>
</dbReference>
<dbReference type="STRING" id="1285242.A6A04_06800"/>
<accession>A0A178MA07</accession>
<evidence type="ECO:0000313" key="3">
    <source>
        <dbReference type="Proteomes" id="UP000078428"/>
    </source>
</evidence>
<keyword evidence="3" id="KW-1185">Reference proteome</keyword>
<dbReference type="OrthoDB" id="9916708at2"/>
<comment type="caution">
    <text evidence="2">The sequence shown here is derived from an EMBL/GenBank/DDBJ whole genome shotgun (WGS) entry which is preliminary data.</text>
</comment>